<feature type="coiled-coil region" evidence="1">
    <location>
        <begin position="119"/>
        <end position="146"/>
    </location>
</feature>
<gene>
    <name evidence="2" type="ORF">D9Q98_004031</name>
</gene>
<evidence type="ECO:0000313" key="2">
    <source>
        <dbReference type="EMBL" id="KAI3432482.1"/>
    </source>
</evidence>
<dbReference type="AlphaFoldDB" id="A0A9D4TSF4"/>
<comment type="caution">
    <text evidence="2">The sequence shown here is derived from an EMBL/GenBank/DDBJ whole genome shotgun (WGS) entry which is preliminary data.</text>
</comment>
<reference evidence="2" key="1">
    <citation type="journal article" date="2019" name="Plant J.">
        <title>Chlorella vulgaris genome assembly and annotation reveals the molecular basis for metabolic acclimation to high light conditions.</title>
        <authorList>
            <person name="Cecchin M."/>
            <person name="Marcolungo L."/>
            <person name="Rossato M."/>
            <person name="Girolomoni L."/>
            <person name="Cosentino E."/>
            <person name="Cuine S."/>
            <person name="Li-Beisson Y."/>
            <person name="Delledonne M."/>
            <person name="Ballottari M."/>
        </authorList>
    </citation>
    <scope>NUCLEOTIDE SEQUENCE</scope>
    <source>
        <strain evidence="2">211/11P</strain>
    </source>
</reference>
<reference evidence="2" key="2">
    <citation type="submission" date="2020-11" db="EMBL/GenBank/DDBJ databases">
        <authorList>
            <person name="Cecchin M."/>
            <person name="Marcolungo L."/>
            <person name="Rossato M."/>
            <person name="Girolomoni L."/>
            <person name="Cosentino E."/>
            <person name="Cuine S."/>
            <person name="Li-Beisson Y."/>
            <person name="Delledonne M."/>
            <person name="Ballottari M."/>
        </authorList>
    </citation>
    <scope>NUCLEOTIDE SEQUENCE</scope>
    <source>
        <strain evidence="2">211/11P</strain>
        <tissue evidence="2">Whole cell</tissue>
    </source>
</reference>
<keyword evidence="3" id="KW-1185">Reference proteome</keyword>
<sequence length="162" mass="17574">MCMPVTAAVQLEPGGTKSGFVLRVLCITVLPRLLWILASPVGPTRLVLLPTRFGPCRCSVHSGAAWSQCVCAGYLTVCWRQCSVLSDLEKAPVFRAMADPRDARIAELAALLAASEAARLVAEEELAATEASRLAAEEELDALRRKVLQILDVFAAILNWQR</sequence>
<evidence type="ECO:0000313" key="3">
    <source>
        <dbReference type="Proteomes" id="UP001055712"/>
    </source>
</evidence>
<evidence type="ECO:0000256" key="1">
    <source>
        <dbReference type="SAM" id="Coils"/>
    </source>
</evidence>
<name>A0A9D4TSF4_CHLVU</name>
<organism evidence="2 3">
    <name type="scientific">Chlorella vulgaris</name>
    <name type="common">Green alga</name>
    <dbReference type="NCBI Taxonomy" id="3077"/>
    <lineage>
        <taxon>Eukaryota</taxon>
        <taxon>Viridiplantae</taxon>
        <taxon>Chlorophyta</taxon>
        <taxon>core chlorophytes</taxon>
        <taxon>Trebouxiophyceae</taxon>
        <taxon>Chlorellales</taxon>
        <taxon>Chlorellaceae</taxon>
        <taxon>Chlorella clade</taxon>
        <taxon>Chlorella</taxon>
    </lineage>
</organism>
<protein>
    <submittedName>
        <fullName evidence="2">Uncharacterized protein</fullName>
    </submittedName>
</protein>
<dbReference type="Proteomes" id="UP001055712">
    <property type="component" value="Unassembled WGS sequence"/>
</dbReference>
<proteinExistence type="predicted"/>
<dbReference type="EMBL" id="SIDB01000005">
    <property type="protein sequence ID" value="KAI3432482.1"/>
    <property type="molecule type" value="Genomic_DNA"/>
</dbReference>
<keyword evidence="1" id="KW-0175">Coiled coil</keyword>
<accession>A0A9D4TSF4</accession>